<dbReference type="GO" id="GO:0005654">
    <property type="term" value="C:nucleoplasm"/>
    <property type="evidence" value="ECO:0007669"/>
    <property type="project" value="UniProtKB-SubCell"/>
</dbReference>
<comment type="catalytic activity">
    <reaction evidence="15">
        <text>IDP + H2O = IMP + phosphate + H(+)</text>
        <dbReference type="Rhea" id="RHEA:35207"/>
        <dbReference type="ChEBI" id="CHEBI:15377"/>
        <dbReference type="ChEBI" id="CHEBI:15378"/>
        <dbReference type="ChEBI" id="CHEBI:43474"/>
        <dbReference type="ChEBI" id="CHEBI:58053"/>
        <dbReference type="ChEBI" id="CHEBI:58280"/>
        <dbReference type="EC" id="3.6.1.64"/>
    </reaction>
    <physiologicalReaction direction="left-to-right" evidence="15">
        <dbReference type="Rhea" id="RHEA:35208"/>
    </physiologicalReaction>
</comment>
<dbReference type="GO" id="GO:0016077">
    <property type="term" value="P:sno(s)RNA catabolic process"/>
    <property type="evidence" value="ECO:0007669"/>
    <property type="project" value="TreeGrafter"/>
</dbReference>
<dbReference type="GO" id="GO:0140933">
    <property type="term" value="F:5'-(N(7)-methylguanosine 5'-triphospho)-[mRNA] hydrolase activity"/>
    <property type="evidence" value="ECO:0007669"/>
    <property type="project" value="UniProtKB-EC"/>
</dbReference>
<evidence type="ECO:0000256" key="11">
    <source>
        <dbReference type="ARBA" id="ARBA00041656"/>
    </source>
</evidence>
<evidence type="ECO:0000256" key="10">
    <source>
        <dbReference type="ARBA" id="ARBA00041450"/>
    </source>
</evidence>
<evidence type="ECO:0000256" key="14">
    <source>
        <dbReference type="ARBA" id="ARBA00047661"/>
    </source>
</evidence>
<evidence type="ECO:0000313" key="18">
    <source>
        <dbReference type="EMBL" id="TPP66788.1"/>
    </source>
</evidence>
<dbReference type="InterPro" id="IPR015797">
    <property type="entry name" value="NUDIX_hydrolase-like_dom_sf"/>
</dbReference>
<dbReference type="OrthoDB" id="5950381at2759"/>
<comment type="subcellular location">
    <subcellularLocation>
        <location evidence="2">Nucleus</location>
        <location evidence="2">Nucleolus</location>
    </subcellularLocation>
    <subcellularLocation>
        <location evidence="3">Nucleus</location>
        <location evidence="3">Nucleoplasm</location>
    </subcellularLocation>
</comment>
<evidence type="ECO:0000256" key="9">
    <source>
        <dbReference type="ARBA" id="ARBA00039871"/>
    </source>
</evidence>
<evidence type="ECO:0000256" key="5">
    <source>
        <dbReference type="ARBA" id="ARBA00023080"/>
    </source>
</evidence>
<evidence type="ECO:0000256" key="7">
    <source>
        <dbReference type="ARBA" id="ARBA00038173"/>
    </source>
</evidence>
<dbReference type="Proteomes" id="UP000316759">
    <property type="component" value="Unassembled WGS sequence"/>
</dbReference>
<comment type="caution">
    <text evidence="18">The sequence shown here is derived from an EMBL/GenBank/DDBJ whole genome shotgun (WGS) entry which is preliminary data.</text>
</comment>
<dbReference type="InterPro" id="IPR000086">
    <property type="entry name" value="NUDIX_hydrolase_dom"/>
</dbReference>
<keyword evidence="5" id="KW-0546">Nucleotide metabolism</keyword>
<comment type="similarity">
    <text evidence="7">Belongs to the Nudix hydrolase family. NUDT16 subfamily.</text>
</comment>
<comment type="catalytic activity">
    <reaction evidence="16">
        <text>dIDP + H2O = dIMP + phosphate + H(+)</text>
        <dbReference type="Rhea" id="RHEA:35211"/>
        <dbReference type="ChEBI" id="CHEBI:15377"/>
        <dbReference type="ChEBI" id="CHEBI:15378"/>
        <dbReference type="ChEBI" id="CHEBI:43474"/>
        <dbReference type="ChEBI" id="CHEBI:61194"/>
        <dbReference type="ChEBI" id="CHEBI:62286"/>
        <dbReference type="EC" id="3.6.1.64"/>
    </reaction>
    <physiologicalReaction direction="left-to-right" evidence="16">
        <dbReference type="Rhea" id="RHEA:35212"/>
    </physiologicalReaction>
</comment>
<protein>
    <recommendedName>
        <fullName evidence="9">U8 snoRNA-decapping enzyme</fullName>
        <ecNumber evidence="8">3.6.1.64</ecNumber>
    </recommendedName>
    <alternativeName>
        <fullName evidence="12">IDP phosphatase</fullName>
    </alternativeName>
    <alternativeName>
        <fullName evidence="10">Inosine diphosphate phosphatase</fullName>
    </alternativeName>
    <alternativeName>
        <fullName evidence="11">Nucleoside diphosphate-linked moiety X motif 16</fullName>
    </alternativeName>
    <alternativeName>
        <fullName evidence="13">m7GpppN-mRNA hydrolase</fullName>
    </alternativeName>
</protein>
<dbReference type="EC" id="3.6.1.64" evidence="8"/>
<evidence type="ECO:0000256" key="12">
    <source>
        <dbReference type="ARBA" id="ARBA00042015"/>
    </source>
</evidence>
<dbReference type="GO" id="GO:0009117">
    <property type="term" value="P:nucleotide metabolic process"/>
    <property type="evidence" value="ECO:0007669"/>
    <property type="project" value="UniProtKB-KW"/>
</dbReference>
<dbReference type="GO" id="GO:0030515">
    <property type="term" value="F:snoRNA binding"/>
    <property type="evidence" value="ECO:0007669"/>
    <property type="project" value="TreeGrafter"/>
</dbReference>
<organism evidence="18 19">
    <name type="scientific">Fasciola gigantica</name>
    <name type="common">Giant liver fluke</name>
    <dbReference type="NCBI Taxonomy" id="46835"/>
    <lineage>
        <taxon>Eukaryota</taxon>
        <taxon>Metazoa</taxon>
        <taxon>Spiralia</taxon>
        <taxon>Lophotrochozoa</taxon>
        <taxon>Platyhelminthes</taxon>
        <taxon>Trematoda</taxon>
        <taxon>Digenea</taxon>
        <taxon>Plagiorchiida</taxon>
        <taxon>Echinostomata</taxon>
        <taxon>Echinostomatoidea</taxon>
        <taxon>Fasciolidae</taxon>
        <taxon>Fasciola</taxon>
    </lineage>
</organism>
<dbReference type="GO" id="GO:1990174">
    <property type="term" value="F:phosphodiesterase decapping endonuclease activity"/>
    <property type="evidence" value="ECO:0007669"/>
    <property type="project" value="TreeGrafter"/>
</dbReference>
<feature type="domain" description="Nudix hydrolase" evidence="17">
    <location>
        <begin position="38"/>
        <end position="181"/>
    </location>
</feature>
<evidence type="ECO:0000256" key="16">
    <source>
        <dbReference type="ARBA" id="ARBA00048945"/>
    </source>
</evidence>
<evidence type="ECO:0000256" key="15">
    <source>
        <dbReference type="ARBA" id="ARBA00047875"/>
    </source>
</evidence>
<dbReference type="PANTHER" id="PTHR31699">
    <property type="entry name" value="NUDIX T16 FAMILY MEMBER"/>
    <property type="match status" value="1"/>
</dbReference>
<evidence type="ECO:0000256" key="8">
    <source>
        <dbReference type="ARBA" id="ARBA00038899"/>
    </source>
</evidence>
<keyword evidence="19" id="KW-1185">Reference proteome</keyword>
<dbReference type="GO" id="GO:0006402">
    <property type="term" value="P:mRNA catabolic process"/>
    <property type="evidence" value="ECO:0007669"/>
    <property type="project" value="TreeGrafter"/>
</dbReference>
<evidence type="ECO:0000256" key="13">
    <source>
        <dbReference type="ARBA" id="ARBA00043162"/>
    </source>
</evidence>
<evidence type="ECO:0000256" key="2">
    <source>
        <dbReference type="ARBA" id="ARBA00004604"/>
    </source>
</evidence>
<dbReference type="STRING" id="46835.A0A504ZA78"/>
<accession>A0A504ZA78</accession>
<comment type="cofactor">
    <cofactor evidence="1">
        <name>Co(2+)</name>
        <dbReference type="ChEBI" id="CHEBI:48828"/>
    </cofactor>
</comment>
<dbReference type="InterPro" id="IPR054754">
    <property type="entry name" value="NudT16"/>
</dbReference>
<evidence type="ECO:0000256" key="6">
    <source>
        <dbReference type="ARBA" id="ARBA00023242"/>
    </source>
</evidence>
<gene>
    <name evidence="18" type="ORF">FGIG_05124</name>
</gene>
<evidence type="ECO:0000256" key="4">
    <source>
        <dbReference type="ARBA" id="ARBA00022884"/>
    </source>
</evidence>
<proteinExistence type="inferred from homology"/>
<dbReference type="EMBL" id="SUNJ01001414">
    <property type="protein sequence ID" value="TPP66788.1"/>
    <property type="molecule type" value="Genomic_DNA"/>
</dbReference>
<comment type="catalytic activity">
    <reaction evidence="14">
        <text>a 5'-end (N(7)-methyl 5'-triphosphoguanosine)-ribonucleoside in mRNA + H2O = N(7)-methyl-GDP + a 5'-end phospho-ribonucleoside in mRNA + 2 H(+)</text>
        <dbReference type="Rhea" id="RHEA:67484"/>
        <dbReference type="Rhea" id="RHEA-COMP:15692"/>
        <dbReference type="Rhea" id="RHEA-COMP:17167"/>
        <dbReference type="ChEBI" id="CHEBI:15377"/>
        <dbReference type="ChEBI" id="CHEBI:15378"/>
        <dbReference type="ChEBI" id="CHEBI:63714"/>
        <dbReference type="ChEBI" id="CHEBI:138282"/>
        <dbReference type="ChEBI" id="CHEBI:156461"/>
        <dbReference type="EC" id="3.6.1.62"/>
    </reaction>
    <physiologicalReaction direction="left-to-right" evidence="14">
        <dbReference type="Rhea" id="RHEA:67485"/>
    </physiologicalReaction>
</comment>
<dbReference type="GO" id="GO:1990003">
    <property type="term" value="F:IDP phosphatase activity"/>
    <property type="evidence" value="ECO:0007669"/>
    <property type="project" value="UniProtKB-EC"/>
</dbReference>
<sequence>MLANAMKQLGPRFPIYQPVEGSFESVPDCATKIAAHGMYYTLTDGLFLNQYECRAQVMMQMRFDGCLGFPGGLVDPEDNSIEDGLNREITEEMGASSPALFFSRNDFAFKHLSKSTNYLLYFYVKRVPPEEYGFLERCVLNAREYGKETLGIIRVPCYTMDDGFKGLPTFFNNRFAGNAKLQLILGLLKAEILSLDELTKALDASKSN</sequence>
<evidence type="ECO:0000259" key="17">
    <source>
        <dbReference type="PROSITE" id="PS51462"/>
    </source>
</evidence>
<keyword evidence="6" id="KW-0539">Nucleus</keyword>
<dbReference type="PANTHER" id="PTHR31699:SF1">
    <property type="entry name" value="U8 SNORNA-DECAPPING ENZYME"/>
    <property type="match status" value="1"/>
</dbReference>
<dbReference type="AlphaFoldDB" id="A0A504ZA78"/>
<evidence type="ECO:0000256" key="1">
    <source>
        <dbReference type="ARBA" id="ARBA00001941"/>
    </source>
</evidence>
<dbReference type="Gene3D" id="3.90.79.10">
    <property type="entry name" value="Nucleoside Triphosphate Pyrophosphohydrolase"/>
    <property type="match status" value="1"/>
</dbReference>
<dbReference type="Pfam" id="PF22327">
    <property type="entry name" value="Nudt16-like"/>
    <property type="match status" value="1"/>
</dbReference>
<keyword evidence="4" id="KW-0694">RNA-binding</keyword>
<dbReference type="PROSITE" id="PS51462">
    <property type="entry name" value="NUDIX"/>
    <property type="match status" value="1"/>
</dbReference>
<reference evidence="18 19" key="1">
    <citation type="submission" date="2019-04" db="EMBL/GenBank/DDBJ databases">
        <title>Annotation for the trematode Fasciola gigantica.</title>
        <authorList>
            <person name="Choi Y.-J."/>
        </authorList>
    </citation>
    <scope>NUCLEOTIDE SEQUENCE [LARGE SCALE GENOMIC DNA]</scope>
    <source>
        <strain evidence="18">Uganda_cow_1</strain>
    </source>
</reference>
<evidence type="ECO:0000256" key="3">
    <source>
        <dbReference type="ARBA" id="ARBA00004642"/>
    </source>
</evidence>
<dbReference type="SUPFAM" id="SSF55811">
    <property type="entry name" value="Nudix"/>
    <property type="match status" value="1"/>
</dbReference>
<evidence type="ECO:0000313" key="19">
    <source>
        <dbReference type="Proteomes" id="UP000316759"/>
    </source>
</evidence>
<name>A0A504ZA78_FASGI</name>
<dbReference type="GO" id="GO:0005730">
    <property type="term" value="C:nucleolus"/>
    <property type="evidence" value="ECO:0007669"/>
    <property type="project" value="UniProtKB-SubCell"/>
</dbReference>